<dbReference type="InterPro" id="IPR036097">
    <property type="entry name" value="HisK_dim/P_sf"/>
</dbReference>
<keyword evidence="6" id="KW-0808">Transferase</keyword>
<comment type="caution">
    <text evidence="16">The sequence shown here is derived from an EMBL/GenBank/DDBJ whole genome shotgun (WGS) entry which is preliminary data.</text>
</comment>
<feature type="transmembrane region" description="Helical" evidence="12">
    <location>
        <begin position="114"/>
        <end position="132"/>
    </location>
</feature>
<dbReference type="PROSITE" id="PS50110">
    <property type="entry name" value="RESPONSE_REGULATORY"/>
    <property type="match status" value="1"/>
</dbReference>
<dbReference type="Gene3D" id="3.40.50.2300">
    <property type="match status" value="1"/>
</dbReference>
<comment type="subcellular location">
    <subcellularLocation>
        <location evidence="2">Membrane</location>
        <topology evidence="2">Multi-pass membrane protein</topology>
    </subcellularLocation>
</comment>
<dbReference type="SMART" id="SM00448">
    <property type="entry name" value="REC"/>
    <property type="match status" value="1"/>
</dbReference>
<evidence type="ECO:0000259" key="13">
    <source>
        <dbReference type="PROSITE" id="PS50109"/>
    </source>
</evidence>
<dbReference type="Gene3D" id="1.10.287.130">
    <property type="match status" value="1"/>
</dbReference>
<dbReference type="Pfam" id="PF12860">
    <property type="entry name" value="PAS_7"/>
    <property type="match status" value="1"/>
</dbReference>
<dbReference type="Proteomes" id="UP001500523">
    <property type="component" value="Unassembled WGS sequence"/>
</dbReference>
<feature type="transmembrane region" description="Helical" evidence="12">
    <location>
        <begin position="67"/>
        <end position="86"/>
    </location>
</feature>
<dbReference type="InterPro" id="IPR035965">
    <property type="entry name" value="PAS-like_dom_sf"/>
</dbReference>
<dbReference type="PROSITE" id="PS50109">
    <property type="entry name" value="HIS_KIN"/>
    <property type="match status" value="1"/>
</dbReference>
<dbReference type="InterPro" id="IPR003594">
    <property type="entry name" value="HATPase_dom"/>
</dbReference>
<dbReference type="Pfam" id="PF02518">
    <property type="entry name" value="HATPase_c"/>
    <property type="match status" value="1"/>
</dbReference>
<dbReference type="InterPro" id="IPR036890">
    <property type="entry name" value="HATPase_C_sf"/>
</dbReference>
<keyword evidence="7 12" id="KW-0812">Transmembrane</keyword>
<dbReference type="SMART" id="SM00388">
    <property type="entry name" value="HisKA"/>
    <property type="match status" value="1"/>
</dbReference>
<feature type="domain" description="PAS" evidence="15">
    <location>
        <begin position="593"/>
        <end position="632"/>
    </location>
</feature>
<evidence type="ECO:0000256" key="6">
    <source>
        <dbReference type="ARBA" id="ARBA00022679"/>
    </source>
</evidence>
<dbReference type="SMART" id="SM00387">
    <property type="entry name" value="HATPase_c"/>
    <property type="match status" value="1"/>
</dbReference>
<dbReference type="InterPro" id="IPR001734">
    <property type="entry name" value="Na/solute_symporter"/>
</dbReference>
<feature type="transmembrane region" description="Helical" evidence="12">
    <location>
        <begin position="398"/>
        <end position="420"/>
    </location>
</feature>
<feature type="transmembrane region" description="Helical" evidence="12">
    <location>
        <begin position="152"/>
        <end position="171"/>
    </location>
</feature>
<dbReference type="PRINTS" id="PR00344">
    <property type="entry name" value="BCTRLSENSOR"/>
</dbReference>
<proteinExistence type="inferred from homology"/>
<evidence type="ECO:0000256" key="8">
    <source>
        <dbReference type="ARBA" id="ARBA00022777"/>
    </source>
</evidence>
<dbReference type="InterPro" id="IPR038377">
    <property type="entry name" value="Na/Glc_symporter_sf"/>
</dbReference>
<dbReference type="Gene3D" id="3.30.450.20">
    <property type="entry name" value="PAS domain"/>
    <property type="match status" value="1"/>
</dbReference>
<evidence type="ECO:0000256" key="7">
    <source>
        <dbReference type="ARBA" id="ARBA00022692"/>
    </source>
</evidence>
<keyword evidence="5 11" id="KW-0597">Phosphoprotein</keyword>
<evidence type="ECO:0000259" key="14">
    <source>
        <dbReference type="PROSITE" id="PS50110"/>
    </source>
</evidence>
<evidence type="ECO:0000256" key="4">
    <source>
        <dbReference type="ARBA" id="ARBA00012438"/>
    </source>
</evidence>
<keyword evidence="8 16" id="KW-0418">Kinase</keyword>
<feature type="transmembrane region" description="Helical" evidence="12">
    <location>
        <begin position="376"/>
        <end position="392"/>
    </location>
</feature>
<dbReference type="PROSITE" id="PS50283">
    <property type="entry name" value="NA_SOLUT_SYMP_3"/>
    <property type="match status" value="1"/>
</dbReference>
<dbReference type="PROSITE" id="PS50112">
    <property type="entry name" value="PAS"/>
    <property type="match status" value="1"/>
</dbReference>
<evidence type="ECO:0000259" key="15">
    <source>
        <dbReference type="PROSITE" id="PS50112"/>
    </source>
</evidence>
<dbReference type="Gene3D" id="1.20.1730.10">
    <property type="entry name" value="Sodium/glucose cotransporter"/>
    <property type="match status" value="1"/>
</dbReference>
<dbReference type="EC" id="2.7.13.3" evidence="4"/>
<comment type="similarity">
    <text evidence="3">Belongs to the sodium:solute symporter (SSF) (TC 2.A.21) family.</text>
</comment>
<evidence type="ECO:0000256" key="3">
    <source>
        <dbReference type="ARBA" id="ARBA00006434"/>
    </source>
</evidence>
<feature type="modified residue" description="4-aspartylphosphate" evidence="11">
    <location>
        <position position="1028"/>
    </location>
</feature>
<dbReference type="Pfam" id="PF00512">
    <property type="entry name" value="HisKA"/>
    <property type="match status" value="1"/>
</dbReference>
<feature type="transmembrane region" description="Helical" evidence="12">
    <location>
        <begin position="273"/>
        <end position="297"/>
    </location>
</feature>
<dbReference type="CDD" id="cd00130">
    <property type="entry name" value="PAS"/>
    <property type="match status" value="1"/>
</dbReference>
<feature type="transmembrane region" description="Helical" evidence="12">
    <location>
        <begin position="36"/>
        <end position="55"/>
    </location>
</feature>
<dbReference type="InterPro" id="IPR004358">
    <property type="entry name" value="Sig_transdc_His_kin-like_C"/>
</dbReference>
<evidence type="ECO:0000256" key="2">
    <source>
        <dbReference type="ARBA" id="ARBA00004141"/>
    </source>
</evidence>
<dbReference type="SUPFAM" id="SSF55874">
    <property type="entry name" value="ATPase domain of HSP90 chaperone/DNA topoisomerase II/histidine kinase"/>
    <property type="match status" value="1"/>
</dbReference>
<feature type="transmembrane region" description="Helical" evidence="12">
    <location>
        <begin position="432"/>
        <end position="453"/>
    </location>
</feature>
<dbReference type="SUPFAM" id="SSF52172">
    <property type="entry name" value="CheY-like"/>
    <property type="match status" value="1"/>
</dbReference>
<dbReference type="RefSeq" id="WP_344691757.1">
    <property type="nucleotide sequence ID" value="NZ_BAABBF010000001.1"/>
</dbReference>
<dbReference type="GO" id="GO:0016301">
    <property type="term" value="F:kinase activity"/>
    <property type="evidence" value="ECO:0007669"/>
    <property type="project" value="UniProtKB-KW"/>
</dbReference>
<evidence type="ECO:0000313" key="16">
    <source>
        <dbReference type="EMBL" id="GAA3697297.1"/>
    </source>
</evidence>
<feature type="transmembrane region" description="Helical" evidence="12">
    <location>
        <begin position="183"/>
        <end position="213"/>
    </location>
</feature>
<dbReference type="SUPFAM" id="SSF47384">
    <property type="entry name" value="Homodimeric domain of signal transducing histidine kinase"/>
    <property type="match status" value="1"/>
</dbReference>
<dbReference type="InterPro" id="IPR003661">
    <property type="entry name" value="HisK_dim/P_dom"/>
</dbReference>
<feature type="transmembrane region" description="Helical" evidence="12">
    <location>
        <begin position="317"/>
        <end position="336"/>
    </location>
</feature>
<feature type="domain" description="Response regulatory" evidence="14">
    <location>
        <begin position="981"/>
        <end position="1089"/>
    </location>
</feature>
<keyword evidence="17" id="KW-1185">Reference proteome</keyword>
<name>A0ABP7CZD6_9SPHN</name>
<dbReference type="InterPro" id="IPR000014">
    <property type="entry name" value="PAS"/>
</dbReference>
<evidence type="ECO:0000256" key="10">
    <source>
        <dbReference type="ARBA" id="ARBA00023136"/>
    </source>
</evidence>
<organism evidence="16 17">
    <name type="scientific">Sphingomonas cynarae</name>
    <dbReference type="NCBI Taxonomy" id="930197"/>
    <lineage>
        <taxon>Bacteria</taxon>
        <taxon>Pseudomonadati</taxon>
        <taxon>Pseudomonadota</taxon>
        <taxon>Alphaproteobacteria</taxon>
        <taxon>Sphingomonadales</taxon>
        <taxon>Sphingomonadaceae</taxon>
        <taxon>Sphingomonas</taxon>
    </lineage>
</organism>
<keyword evidence="10 12" id="KW-0472">Membrane</keyword>
<evidence type="ECO:0000256" key="9">
    <source>
        <dbReference type="ARBA" id="ARBA00022989"/>
    </source>
</evidence>
<dbReference type="InterPro" id="IPR005467">
    <property type="entry name" value="His_kinase_dom"/>
</dbReference>
<gene>
    <name evidence="16" type="ORF">GCM10022268_04730</name>
</gene>
<dbReference type="InterPro" id="IPR001789">
    <property type="entry name" value="Sig_transdc_resp-reg_receiver"/>
</dbReference>
<evidence type="ECO:0000313" key="17">
    <source>
        <dbReference type="Proteomes" id="UP001500523"/>
    </source>
</evidence>
<protein>
    <recommendedName>
        <fullName evidence="4">histidine kinase</fullName>
        <ecNumber evidence="4">2.7.13.3</ecNumber>
    </recommendedName>
</protein>
<evidence type="ECO:0000256" key="11">
    <source>
        <dbReference type="PROSITE-ProRule" id="PRU00169"/>
    </source>
</evidence>
<feature type="domain" description="Histidine kinase" evidence="13">
    <location>
        <begin position="755"/>
        <end position="962"/>
    </location>
</feature>
<dbReference type="CDD" id="cd00082">
    <property type="entry name" value="HisKA"/>
    <property type="match status" value="1"/>
</dbReference>
<comment type="catalytic activity">
    <reaction evidence="1">
        <text>ATP + protein L-histidine = ADP + protein N-phospho-L-histidine.</text>
        <dbReference type="EC" id="2.7.13.3"/>
    </reaction>
</comment>
<evidence type="ECO:0000256" key="1">
    <source>
        <dbReference type="ARBA" id="ARBA00000085"/>
    </source>
</evidence>
<dbReference type="PANTHER" id="PTHR43047">
    <property type="entry name" value="TWO-COMPONENT HISTIDINE PROTEIN KINASE"/>
    <property type="match status" value="1"/>
</dbReference>
<dbReference type="PANTHER" id="PTHR43047:SF9">
    <property type="entry name" value="HISTIDINE KINASE"/>
    <property type="match status" value="1"/>
</dbReference>
<feature type="transmembrane region" description="Helical" evidence="12">
    <location>
        <begin position="6"/>
        <end position="24"/>
    </location>
</feature>
<dbReference type="Gene3D" id="3.30.565.10">
    <property type="entry name" value="Histidine kinase-like ATPase, C-terminal domain"/>
    <property type="match status" value="1"/>
</dbReference>
<evidence type="ECO:0000256" key="5">
    <source>
        <dbReference type="ARBA" id="ARBA00022553"/>
    </source>
</evidence>
<feature type="transmembrane region" description="Helical" evidence="12">
    <location>
        <begin position="233"/>
        <end position="252"/>
    </location>
</feature>
<accession>A0ABP7CZD6</accession>
<dbReference type="SUPFAM" id="SSF55785">
    <property type="entry name" value="PYP-like sensor domain (PAS domain)"/>
    <property type="match status" value="1"/>
</dbReference>
<sequence length="1091" mass="113159">MSGIALFAVALTYAGLLFVVAYRMDGPVAGRFRRRWRGTAYALSLTVYCTSWTFYGAVGSASVGGWSYLPIYAGPILLYALGIGWLERLIVVAKHVGATSVADFIGARFGRSRGVAALVTLLALAGTVPYLALQLRSVGTTYALLSGRASPLLPMAATAVVLAAFAMLFGTRRYEAAGQNPGVLFAVAVESAVRLIAFLAIGLFAVFAVASVPAATRAVAVDRLAGLFAPDRLGVDVVVTTLLAGAAAICLPRQFHIAVIQAHDATDIRRARWPFVAYLALFSLLVVPITLAGVAAAPGGIADMLVITLPLQAGERALALLVFVGGFSAATGMVVVETIALSTMVSNDLVGPLLVRRLAIASEADVGAVLLRVRRTVIAALMAIALGYAAAMPDGVTLAGIGLVAFGAMAQFAPALAMAVAADRRDAPAAKAGLVTGFAMWAIFVLAPALGAAAPWRGLTDATGLSAPVAGAAWSLAANLFVHALVAARGARRPRLTIARADRAGAGQLKTLGELVEFVARFVGPDKAAYALAGDAGASVGRAQARSAERLVASVVGAPSARSLMASALSGASLNATDVARMLDESGQSLQFSQGLLAATLENIDPAVSVVDRDLALVAWNTRYLEMFGFPPGMIRVGAPVADAIAFNALRGECGPGEVDSHVERRLANIRRGRRHSFERTHADGRVLKTVGGPMPGGGYVMCFSDVTAEAQARRVLESARADLEARVALRTAELTAVNIDLARATADKTRFLAAASHDLIQPLHAARLFTAALDRELGGHPLAGKVDQSIVAAERLLRALLDISRLDAGGIEPVVRPLALRPLLRELIDGFAPQAAAKGLTLRLAPGDAVVASDPAMVRSIVQNLVSNAVRYTMRGGVVVGLRRRAAHIVIEVWDSGPGIPSADRQRIFGEFERLENSDDVGVGLGLAIVERTARLLDVPLTLTSAVGRGSRFAVALPRTTAAPAPVSAPSPHGIARPATILVVDDDRRVGDAMAAMLAARGHWAIAVRDAPAAMAVAERYDAALVDFHLGGALDGLALIAALPAIPAALVTADPDPALAQRVAAQGLALLAKPLDPSAFDAWLANALSR</sequence>
<dbReference type="InterPro" id="IPR011006">
    <property type="entry name" value="CheY-like_superfamily"/>
</dbReference>
<reference evidence="17" key="1">
    <citation type="journal article" date="2019" name="Int. J. Syst. Evol. Microbiol.">
        <title>The Global Catalogue of Microorganisms (GCM) 10K type strain sequencing project: providing services to taxonomists for standard genome sequencing and annotation.</title>
        <authorList>
            <consortium name="The Broad Institute Genomics Platform"/>
            <consortium name="The Broad Institute Genome Sequencing Center for Infectious Disease"/>
            <person name="Wu L."/>
            <person name="Ma J."/>
        </authorList>
    </citation>
    <scope>NUCLEOTIDE SEQUENCE [LARGE SCALE GENOMIC DNA]</scope>
    <source>
        <strain evidence="17">JCM 17498</strain>
    </source>
</reference>
<evidence type="ECO:0000256" key="12">
    <source>
        <dbReference type="SAM" id="Phobius"/>
    </source>
</evidence>
<dbReference type="EMBL" id="BAABBF010000001">
    <property type="protein sequence ID" value="GAA3697297.1"/>
    <property type="molecule type" value="Genomic_DNA"/>
</dbReference>
<keyword evidence="9 12" id="KW-1133">Transmembrane helix</keyword>